<evidence type="ECO:0008006" key="3">
    <source>
        <dbReference type="Google" id="ProtNLM"/>
    </source>
</evidence>
<name>A0A248K368_9PROT</name>
<protein>
    <recommendedName>
        <fullName evidence="3">Phasin domain-containing protein</fullName>
    </recommendedName>
</protein>
<organism evidence="1 2">
    <name type="scientific">Nitrospirillum viridazoti CBAmc</name>
    <dbReference type="NCBI Taxonomy" id="1441467"/>
    <lineage>
        <taxon>Bacteria</taxon>
        <taxon>Pseudomonadati</taxon>
        <taxon>Pseudomonadota</taxon>
        <taxon>Alphaproteobacteria</taxon>
        <taxon>Rhodospirillales</taxon>
        <taxon>Azospirillaceae</taxon>
        <taxon>Nitrospirillum</taxon>
        <taxon>Nitrospirillum viridazoti</taxon>
    </lineage>
</organism>
<accession>A0A248K368</accession>
<evidence type="ECO:0000313" key="1">
    <source>
        <dbReference type="EMBL" id="ASG25290.1"/>
    </source>
</evidence>
<dbReference type="EMBL" id="CP022113">
    <property type="protein sequence ID" value="ASG25290.1"/>
    <property type="molecule type" value="Genomic_DNA"/>
</dbReference>
<dbReference type="KEGG" id="nao:Y958_30595"/>
<gene>
    <name evidence="1" type="ORF">Y958_30595</name>
</gene>
<dbReference type="AlphaFoldDB" id="A0A248K368"/>
<sequence length="122" mass="13279">MEVIMPDATQPLNPAGTLAKGVMEEVLTGNVAWLDDVHNVYGRWTQGMLGTVQELVRLWEGRFHEDCEACKALSACHTPLDLQRFGQAFAVKASRDYAEGVGRLLHVAVEALGPRAAHGPRG</sequence>
<dbReference type="Proteomes" id="UP000197153">
    <property type="component" value="Chromosome 4"/>
</dbReference>
<keyword evidence="2" id="KW-1185">Reference proteome</keyword>
<evidence type="ECO:0000313" key="2">
    <source>
        <dbReference type="Proteomes" id="UP000197153"/>
    </source>
</evidence>
<reference evidence="1 2" key="1">
    <citation type="submission" date="2017-06" db="EMBL/GenBank/DDBJ databases">
        <title>Complete genome sequence of Nitrospirillum amazonense strain CBAmC, an endophytic nitrogen-fixing and plant growth-promoting bacterium, isolated from sugarcane.</title>
        <authorList>
            <person name="Schwab S."/>
            <person name="dos Santos Teixeira K.R."/>
            <person name="Simoes Araujo J.L."/>
            <person name="Soares Vidal M."/>
            <person name="Borges de Freitas H.R."/>
            <person name="Rivello Crivelaro A.L."/>
            <person name="Bueno de Camargo Nunes A."/>
            <person name="dos Santos C.M."/>
            <person name="Palmeira da Silva Rosa D."/>
            <person name="da Silva Padilha D."/>
            <person name="da Silva E."/>
            <person name="Araujo Terra L."/>
            <person name="Soares Mendes V."/>
            <person name="Farinelli L."/>
            <person name="Magalhaes Cruz L."/>
            <person name="Baldani J.I."/>
        </authorList>
    </citation>
    <scope>NUCLEOTIDE SEQUENCE [LARGE SCALE GENOMIC DNA]</scope>
    <source>
        <strain evidence="1 2">CBAmC</strain>
    </source>
</reference>
<proteinExistence type="predicted"/>